<dbReference type="InterPro" id="IPR051011">
    <property type="entry name" value="Metal_resp_trans_reg"/>
</dbReference>
<reference evidence="5 6" key="1">
    <citation type="submission" date="2020-08" db="EMBL/GenBank/DDBJ databases">
        <title>Sequencing the genomes of 1000 actinobacteria strains.</title>
        <authorList>
            <person name="Klenk H.-P."/>
        </authorList>
    </citation>
    <scope>NUCLEOTIDE SEQUENCE [LARGE SCALE GENOMIC DNA]</scope>
    <source>
        <strain evidence="5 6">DSM 20146</strain>
    </source>
</reference>
<gene>
    <name evidence="5" type="ORF">FHX33_002662</name>
</gene>
<dbReference type="CDD" id="cd00090">
    <property type="entry name" value="HTH_ARSR"/>
    <property type="match status" value="1"/>
</dbReference>
<sequence>MLTYELDEDDVGAVRLALSPLCELGLSIRALTRPELYPLQLPWVRLTEEARHELDQDALLALVNDGLSTPDFLNPRPTSPLTRIDDELDALRHLDADRFRQQLVEVHGELPAPFRGDPRQAIDRMVDALAEYWSVAFAPHWPRMRRILEADIVYRGREVARAGLTGMLNGISPNLRFADRVLSVTLHTRLHRHEVIGGHGLTLVPTMFSRRVSAPIAAGEPPMILYAARGQGVMWEVGEAVDDRALVALIGRTRTTLLHAIAEPASSTELAARFGVTTTAVNQHLRALRDARLLTSARYGRSVLYFRTDLGNALLGG</sequence>
<evidence type="ECO:0000259" key="4">
    <source>
        <dbReference type="PROSITE" id="PS50987"/>
    </source>
</evidence>
<comment type="caution">
    <text evidence="5">The sequence shown here is derived from an EMBL/GenBank/DDBJ whole genome shotgun (WGS) entry which is preliminary data.</text>
</comment>
<dbReference type="Pfam" id="PF19361">
    <property type="entry name" value="DUF5937"/>
    <property type="match status" value="1"/>
</dbReference>
<dbReference type="GO" id="GO:0003677">
    <property type="term" value="F:DNA binding"/>
    <property type="evidence" value="ECO:0007669"/>
    <property type="project" value="UniProtKB-KW"/>
</dbReference>
<protein>
    <submittedName>
        <fullName evidence="5">DNA-binding transcriptional ArsR family regulator</fullName>
    </submittedName>
</protein>
<dbReference type="SMART" id="SM00418">
    <property type="entry name" value="HTH_ARSR"/>
    <property type="match status" value="1"/>
</dbReference>
<evidence type="ECO:0000256" key="3">
    <source>
        <dbReference type="ARBA" id="ARBA00023163"/>
    </source>
</evidence>
<keyword evidence="6" id="KW-1185">Reference proteome</keyword>
<dbReference type="InterPro" id="IPR011991">
    <property type="entry name" value="ArsR-like_HTH"/>
</dbReference>
<dbReference type="GO" id="GO:0003700">
    <property type="term" value="F:DNA-binding transcription factor activity"/>
    <property type="evidence" value="ECO:0007669"/>
    <property type="project" value="InterPro"/>
</dbReference>
<dbReference type="Proteomes" id="UP000538196">
    <property type="component" value="Unassembled WGS sequence"/>
</dbReference>
<organism evidence="5 6">
    <name type="scientific">Leifsonia aquatica</name>
    <name type="common">Corynebacterium aquaticum</name>
    <dbReference type="NCBI Taxonomy" id="144185"/>
    <lineage>
        <taxon>Bacteria</taxon>
        <taxon>Bacillati</taxon>
        <taxon>Actinomycetota</taxon>
        <taxon>Actinomycetes</taxon>
        <taxon>Micrococcales</taxon>
        <taxon>Microbacteriaceae</taxon>
        <taxon>Leifsonia</taxon>
    </lineage>
</organism>
<dbReference type="EMBL" id="JACHVP010000002">
    <property type="protein sequence ID" value="MBB2967899.1"/>
    <property type="molecule type" value="Genomic_DNA"/>
</dbReference>
<evidence type="ECO:0000313" key="5">
    <source>
        <dbReference type="EMBL" id="MBB2967899.1"/>
    </source>
</evidence>
<dbReference type="PANTHER" id="PTHR43132:SF8">
    <property type="entry name" value="HTH-TYPE TRANSCRIPTIONAL REGULATOR KMTR"/>
    <property type="match status" value="1"/>
</dbReference>
<keyword evidence="2 5" id="KW-0238">DNA-binding</keyword>
<accession>A0A7W4YKR5</accession>
<keyword evidence="1" id="KW-0805">Transcription regulation</keyword>
<dbReference type="InterPro" id="IPR001845">
    <property type="entry name" value="HTH_ArsR_DNA-bd_dom"/>
</dbReference>
<dbReference type="PANTHER" id="PTHR43132">
    <property type="entry name" value="ARSENICAL RESISTANCE OPERON REPRESSOR ARSR-RELATED"/>
    <property type="match status" value="1"/>
</dbReference>
<evidence type="ECO:0000256" key="2">
    <source>
        <dbReference type="ARBA" id="ARBA00023125"/>
    </source>
</evidence>
<dbReference type="Gene3D" id="1.10.10.10">
    <property type="entry name" value="Winged helix-like DNA-binding domain superfamily/Winged helix DNA-binding domain"/>
    <property type="match status" value="1"/>
</dbReference>
<dbReference type="PROSITE" id="PS50987">
    <property type="entry name" value="HTH_ARSR_2"/>
    <property type="match status" value="1"/>
</dbReference>
<dbReference type="InterPro" id="IPR036388">
    <property type="entry name" value="WH-like_DNA-bd_sf"/>
</dbReference>
<feature type="domain" description="HTH arsR-type" evidence="4">
    <location>
        <begin position="234"/>
        <end position="317"/>
    </location>
</feature>
<name>A0A7W4YKR5_LEIAQ</name>
<evidence type="ECO:0000256" key="1">
    <source>
        <dbReference type="ARBA" id="ARBA00023015"/>
    </source>
</evidence>
<dbReference type="InterPro" id="IPR045981">
    <property type="entry name" value="DUF5937"/>
</dbReference>
<dbReference type="Pfam" id="PF12840">
    <property type="entry name" value="HTH_20"/>
    <property type="match status" value="1"/>
</dbReference>
<evidence type="ECO:0000313" key="6">
    <source>
        <dbReference type="Proteomes" id="UP000538196"/>
    </source>
</evidence>
<dbReference type="RefSeq" id="WP_021758596.1">
    <property type="nucleotide sequence ID" value="NZ_JACHVP010000002.1"/>
</dbReference>
<dbReference type="InterPro" id="IPR036390">
    <property type="entry name" value="WH_DNA-bd_sf"/>
</dbReference>
<dbReference type="SUPFAM" id="SSF46785">
    <property type="entry name" value="Winged helix' DNA-binding domain"/>
    <property type="match status" value="1"/>
</dbReference>
<keyword evidence="3" id="KW-0804">Transcription</keyword>
<dbReference type="AlphaFoldDB" id="A0A7W4YKR5"/>
<proteinExistence type="predicted"/>